<comment type="caution">
    <text evidence="1">The sequence shown here is derived from an EMBL/GenBank/DDBJ whole genome shotgun (WGS) entry which is preliminary data.</text>
</comment>
<gene>
    <name evidence="1" type="ORF">FYJ75_00230</name>
</gene>
<sequence length="59" mass="7048">MLEQEKHYWYRCPVCGKKMLYLREDTVIKSFPGYCKLCKSKFLLNIEPSKEPECQTVKS</sequence>
<name>A0A6L5YME3_9FIRM</name>
<dbReference type="RefSeq" id="WP_154427646.1">
    <property type="nucleotide sequence ID" value="NZ_VUNI01000001.1"/>
</dbReference>
<dbReference type="EMBL" id="VUNI01000001">
    <property type="protein sequence ID" value="MST73458.1"/>
    <property type="molecule type" value="Genomic_DNA"/>
</dbReference>
<dbReference type="AlphaFoldDB" id="A0A6L5YME3"/>
<protein>
    <submittedName>
        <fullName evidence="1">Conjugal transfer protein</fullName>
    </submittedName>
</protein>
<organism evidence="1 2">
    <name type="scientific">Roseburia porci</name>
    <dbReference type="NCBI Taxonomy" id="2605790"/>
    <lineage>
        <taxon>Bacteria</taxon>
        <taxon>Bacillati</taxon>
        <taxon>Bacillota</taxon>
        <taxon>Clostridia</taxon>
        <taxon>Lachnospirales</taxon>
        <taxon>Lachnospiraceae</taxon>
        <taxon>Roseburia</taxon>
    </lineage>
</organism>
<evidence type="ECO:0000313" key="2">
    <source>
        <dbReference type="Proteomes" id="UP000474024"/>
    </source>
</evidence>
<dbReference type="InterPro" id="IPR025957">
    <property type="entry name" value="Cys_rich_KTR"/>
</dbReference>
<keyword evidence="2" id="KW-1185">Reference proteome</keyword>
<accession>A0A6L5YME3</accession>
<reference evidence="1 2" key="1">
    <citation type="submission" date="2019-08" db="EMBL/GenBank/DDBJ databases">
        <title>In-depth cultivation of the pig gut microbiome towards novel bacterial diversity and tailored functional studies.</title>
        <authorList>
            <person name="Wylensek D."/>
            <person name="Hitch T.C.A."/>
            <person name="Clavel T."/>
        </authorList>
    </citation>
    <scope>NUCLEOTIDE SEQUENCE [LARGE SCALE GENOMIC DNA]</scope>
    <source>
        <strain evidence="1 2">MUC/MUC-530-WT-4D</strain>
    </source>
</reference>
<dbReference type="Proteomes" id="UP000474024">
    <property type="component" value="Unassembled WGS sequence"/>
</dbReference>
<dbReference type="Pfam" id="PF14205">
    <property type="entry name" value="Cys_rich_KTR"/>
    <property type="match status" value="1"/>
</dbReference>
<proteinExistence type="predicted"/>
<evidence type="ECO:0000313" key="1">
    <source>
        <dbReference type="EMBL" id="MST73458.1"/>
    </source>
</evidence>